<keyword evidence="3" id="KW-1185">Reference proteome</keyword>
<sequence>MRLIKHDLSYIDAIMKGTSQPEIHQVLGMKPDMIDREGTTQFVLSMIDDNDRTQYSRYILDDDDQFIGIITLKEIDREDRIASIGTWIYPERWGEGYNRRAKDEILKIGFTQLGLEAVILGVKLTNKRSMKAQEKLPYVTLDVTAEYPKRAFVKSQRLNEPFQLNIIYKEDFLNYLKVSTHHS</sequence>
<dbReference type="RefSeq" id="WP_133443528.1">
    <property type="nucleotide sequence ID" value="NZ_SCWB01000006.1"/>
</dbReference>
<dbReference type="SUPFAM" id="SSF55729">
    <property type="entry name" value="Acyl-CoA N-acyltransferases (Nat)"/>
    <property type="match status" value="1"/>
</dbReference>
<feature type="domain" description="N-acetyltransferase" evidence="1">
    <location>
        <begin position="1"/>
        <end position="159"/>
    </location>
</feature>
<dbReference type="InterPro" id="IPR051531">
    <property type="entry name" value="N-acetyltransferase"/>
</dbReference>
<name>A0A4R6BUW5_9STAP</name>
<reference evidence="2 3" key="1">
    <citation type="submission" date="2019-01" db="EMBL/GenBank/DDBJ databases">
        <title>Draft genome sequences of the type strains of six Macrococcus species.</title>
        <authorList>
            <person name="Mazhar S."/>
            <person name="Altermann E."/>
            <person name="Hill C."/>
            <person name="Mcauliffe O."/>
        </authorList>
    </citation>
    <scope>NUCLEOTIDE SEQUENCE [LARGE SCALE GENOMIC DNA]</scope>
    <source>
        <strain evidence="2 3">CCM4815</strain>
    </source>
</reference>
<keyword evidence="2" id="KW-0808">Transferase</keyword>
<dbReference type="Proteomes" id="UP000294802">
    <property type="component" value="Unassembled WGS sequence"/>
</dbReference>
<evidence type="ECO:0000313" key="3">
    <source>
        <dbReference type="Proteomes" id="UP000294802"/>
    </source>
</evidence>
<evidence type="ECO:0000259" key="1">
    <source>
        <dbReference type="PROSITE" id="PS51186"/>
    </source>
</evidence>
<dbReference type="GO" id="GO:0016747">
    <property type="term" value="F:acyltransferase activity, transferring groups other than amino-acyl groups"/>
    <property type="evidence" value="ECO:0007669"/>
    <property type="project" value="InterPro"/>
</dbReference>
<dbReference type="InterPro" id="IPR000182">
    <property type="entry name" value="GNAT_dom"/>
</dbReference>
<dbReference type="EMBL" id="SCWB01000006">
    <property type="protein sequence ID" value="TDM12106.1"/>
    <property type="molecule type" value="Genomic_DNA"/>
</dbReference>
<dbReference type="OrthoDB" id="9798081at2"/>
<protein>
    <submittedName>
        <fullName evidence="2">N-acetyltransferase</fullName>
    </submittedName>
</protein>
<dbReference type="AlphaFoldDB" id="A0A4R6BUW5"/>
<evidence type="ECO:0000313" key="2">
    <source>
        <dbReference type="EMBL" id="TDM12106.1"/>
    </source>
</evidence>
<proteinExistence type="predicted"/>
<dbReference type="InterPro" id="IPR016181">
    <property type="entry name" value="Acyl_CoA_acyltransferase"/>
</dbReference>
<organism evidence="2 3">
    <name type="scientific">Macrococcus lamae</name>
    <dbReference type="NCBI Taxonomy" id="198484"/>
    <lineage>
        <taxon>Bacteria</taxon>
        <taxon>Bacillati</taxon>
        <taxon>Bacillota</taxon>
        <taxon>Bacilli</taxon>
        <taxon>Bacillales</taxon>
        <taxon>Staphylococcaceae</taxon>
        <taxon>Macrococcus</taxon>
    </lineage>
</organism>
<dbReference type="PANTHER" id="PTHR43792">
    <property type="entry name" value="GNAT FAMILY, PUTATIVE (AFU_ORTHOLOGUE AFUA_3G00765)-RELATED-RELATED"/>
    <property type="match status" value="1"/>
</dbReference>
<accession>A0A4R6BUW5</accession>
<dbReference type="Gene3D" id="3.40.630.30">
    <property type="match status" value="1"/>
</dbReference>
<gene>
    <name evidence="2" type="ORF">ERX29_04630</name>
</gene>
<dbReference type="PANTHER" id="PTHR43792:SF1">
    <property type="entry name" value="N-ACETYLTRANSFERASE DOMAIN-CONTAINING PROTEIN"/>
    <property type="match status" value="1"/>
</dbReference>
<dbReference type="Pfam" id="PF13302">
    <property type="entry name" value="Acetyltransf_3"/>
    <property type="match status" value="1"/>
</dbReference>
<comment type="caution">
    <text evidence="2">The sequence shown here is derived from an EMBL/GenBank/DDBJ whole genome shotgun (WGS) entry which is preliminary data.</text>
</comment>
<dbReference type="PROSITE" id="PS51186">
    <property type="entry name" value="GNAT"/>
    <property type="match status" value="1"/>
</dbReference>